<sequence length="108" mass="13019">MEPDHPWYTFYQTRDWYDMPTNIRDNDWSYTDTEAVQRKKYRERPGRFSIYPKDVEYMYDCTPEAARSLLNDVRESIGLSVSGPVTYYDLQTYTELDLQTILDFIMES</sequence>
<name>A0A4S8HZ57_9BACT</name>
<reference evidence="1 2" key="1">
    <citation type="submission" date="2019-04" db="EMBL/GenBank/DDBJ databases">
        <title>Niastella caeni sp. nov., isolated from activated sludge.</title>
        <authorList>
            <person name="Sheng M."/>
        </authorList>
    </citation>
    <scope>NUCLEOTIDE SEQUENCE [LARGE SCALE GENOMIC DNA]</scope>
    <source>
        <strain evidence="1 2">HX-2-15</strain>
    </source>
</reference>
<keyword evidence="2" id="KW-1185">Reference proteome</keyword>
<dbReference type="Proteomes" id="UP000306918">
    <property type="component" value="Unassembled WGS sequence"/>
</dbReference>
<dbReference type="EMBL" id="STFF01000001">
    <property type="protein sequence ID" value="THU41093.1"/>
    <property type="molecule type" value="Genomic_DNA"/>
</dbReference>
<dbReference type="AlphaFoldDB" id="A0A4S8HZ57"/>
<accession>A0A4S8HZ57</accession>
<organism evidence="1 2">
    <name type="scientific">Niastella caeni</name>
    <dbReference type="NCBI Taxonomy" id="2569763"/>
    <lineage>
        <taxon>Bacteria</taxon>
        <taxon>Pseudomonadati</taxon>
        <taxon>Bacteroidota</taxon>
        <taxon>Chitinophagia</taxon>
        <taxon>Chitinophagales</taxon>
        <taxon>Chitinophagaceae</taxon>
        <taxon>Niastella</taxon>
    </lineage>
</organism>
<evidence type="ECO:0000313" key="2">
    <source>
        <dbReference type="Proteomes" id="UP000306918"/>
    </source>
</evidence>
<protein>
    <submittedName>
        <fullName evidence="1">Uncharacterized protein</fullName>
    </submittedName>
</protein>
<dbReference type="RefSeq" id="WP_136575583.1">
    <property type="nucleotide sequence ID" value="NZ_STFF01000001.1"/>
</dbReference>
<gene>
    <name evidence="1" type="ORF">FAM09_02960</name>
</gene>
<comment type="caution">
    <text evidence="1">The sequence shown here is derived from an EMBL/GenBank/DDBJ whole genome shotgun (WGS) entry which is preliminary data.</text>
</comment>
<evidence type="ECO:0000313" key="1">
    <source>
        <dbReference type="EMBL" id="THU41093.1"/>
    </source>
</evidence>
<proteinExistence type="predicted"/>
<dbReference type="OrthoDB" id="711499at2"/>